<dbReference type="InterPro" id="IPR007183">
    <property type="entry name" value="UPF0280"/>
</dbReference>
<dbReference type="AlphaFoldDB" id="A0A1G5JHL0"/>
<reference evidence="1 2" key="1">
    <citation type="submission" date="2016-10" db="EMBL/GenBank/DDBJ databases">
        <authorList>
            <person name="de Groot N.N."/>
        </authorList>
    </citation>
    <scope>NUCLEOTIDE SEQUENCE [LARGE SCALE GENOMIC DNA]</scope>
    <source>
        <strain evidence="1 2">AA1</strain>
    </source>
</reference>
<keyword evidence="2" id="KW-1185">Reference proteome</keyword>
<protein>
    <submittedName>
        <fullName evidence="1">Uncharacterized protein</fullName>
    </submittedName>
</protein>
<gene>
    <name evidence="1" type="ORF">SAMN05216233_1314</name>
</gene>
<dbReference type="NCBIfam" id="NF003323">
    <property type="entry name" value="PRK04334.1-3"/>
    <property type="match status" value="1"/>
</dbReference>
<dbReference type="STRING" id="419481.SAMN05216233_1314"/>
<dbReference type="SUPFAM" id="SSF143631">
    <property type="entry name" value="ApbE-like"/>
    <property type="match status" value="1"/>
</dbReference>
<proteinExistence type="predicted"/>
<dbReference type="Proteomes" id="UP000198870">
    <property type="component" value="Unassembled WGS sequence"/>
</dbReference>
<dbReference type="EMBL" id="FMUX01000031">
    <property type="protein sequence ID" value="SCY87654.1"/>
    <property type="molecule type" value="Genomic_DNA"/>
</dbReference>
<dbReference type="InterPro" id="IPR003374">
    <property type="entry name" value="ApbE-like_sf"/>
</dbReference>
<accession>A0A1G5JHL0</accession>
<evidence type="ECO:0000313" key="2">
    <source>
        <dbReference type="Proteomes" id="UP000198870"/>
    </source>
</evidence>
<sequence>MSFTSPRHHREPMSHENPLFQNRTYRNLCTRENLTTFRATVKETDLAVSACRDLTREAVQAILDTRIPLETWIESHPDFATSLAPVPVTGPAPAMVRTMAEASHKAGVGPMAAVAGALSESVARALLHHSPEVIVENGGDTFIAITGDTTVALHAGSSPFSMKVGLSFKDVQSPFAVCTSSGTVGHSLSFGKSDAVCVVSPSGALADAVATAIGNRVTGEGAIDQAMDFGKTIPGVEGLVVVVGSRIGFWGALDLVRL</sequence>
<dbReference type="PIRSF" id="PIRSF006421">
    <property type="entry name" value="UCP006421"/>
    <property type="match status" value="1"/>
</dbReference>
<name>A0A1G5JHL0_9BACT</name>
<organism evidence="1 2">
    <name type="scientific">Desulfoluna spongiiphila</name>
    <dbReference type="NCBI Taxonomy" id="419481"/>
    <lineage>
        <taxon>Bacteria</taxon>
        <taxon>Pseudomonadati</taxon>
        <taxon>Thermodesulfobacteriota</taxon>
        <taxon>Desulfobacteria</taxon>
        <taxon>Desulfobacterales</taxon>
        <taxon>Desulfolunaceae</taxon>
        <taxon>Desulfoluna</taxon>
    </lineage>
</organism>
<dbReference type="Gene3D" id="3.10.520.10">
    <property type="entry name" value="ApbE-like domains"/>
    <property type="match status" value="1"/>
</dbReference>
<evidence type="ECO:0000313" key="1">
    <source>
        <dbReference type="EMBL" id="SCY87654.1"/>
    </source>
</evidence>